<dbReference type="EnsemblMetazoa" id="XM_038020609.1">
    <property type="protein sequence ID" value="XP_037876537.1"/>
    <property type="gene ID" value="LOC105842535"/>
</dbReference>
<accession>A0A8R2M7J8</accession>
<sequence length="687" mass="79709">MYISMLSQSCHNHQIDVLEIMNEQHSQGSSVAIEDSVKHTAPKETKEQDTCEECPCKAEKDVKNLNSFERLIKEREAQMRKDFEKEMDKEINYLKDRFDFVLQNEQIRAAFMLCEAHREREEKIFALQTQLECKNLAGLMYVLCSERRKCKLEKLKLVEDYTSYINTLQDILMDAQKLILNLSKGYKTAAQVDNEWRVKMNVIMKEFQSFIYNFSGGTPETNQYFFDIPKLLKTETPLMDSTNDPCEDDEVVEEVFEEKVKEEEKPWWERLDGDEVPFVMFGDMADFRPPQRREVLKNIKAAKTAPKRWREYVFNEMLLQSNCPNLNKIKDEYSRNVSTSKRWECQGIQTQDYPSSRMSLMSHRATTQSIDVRGDMGSILKLITSNATGQYAARATLLGARDSMEIASTTKLREKYKNDRHSKVVIKVGERRTPQFDELDGEEFEDYQETSEYPKEDDKDDKNNIKPSHSILGSLHRDSLHVIPNHKPDQDRKINYEKICPAKNCKNMKVDSFMDSLPPYMKANPYVHFKQNYEQYETCSPEQLEILKHRIEEKKKKDKIVEGAIEECPLDEWTPSVGGVAVQTSTDSLTPPCTCRAPSPTPASSIQSVVNVKDLFPVKRALNEIDKSCFYDDRIQFDRFKVIGGDGGDNETTQPKSNFKQARFEEIRKILEAHPSLLEIFQANAHC</sequence>
<reference evidence="3" key="1">
    <citation type="journal article" date="2008" name="Insect Biochem. Mol. Biol.">
        <title>The genome of a lepidopteran model insect, the silkworm Bombyx mori.</title>
        <authorList>
            <consortium name="International Silkworm Genome Consortium"/>
        </authorList>
    </citation>
    <scope>NUCLEOTIDE SEQUENCE [LARGE SCALE GENOMIC DNA]</scope>
    <source>
        <strain evidence="3">p50T</strain>
    </source>
</reference>
<dbReference type="AlphaFoldDB" id="A0A8R2M7J8"/>
<keyword evidence="3" id="KW-1185">Reference proteome</keyword>
<dbReference type="Proteomes" id="UP000005204">
    <property type="component" value="Unassembled WGS sequence"/>
</dbReference>
<evidence type="ECO:0000313" key="3">
    <source>
        <dbReference type="Proteomes" id="UP000005204"/>
    </source>
</evidence>
<organism evidence="2 3">
    <name type="scientific">Bombyx mori</name>
    <name type="common">Silk moth</name>
    <dbReference type="NCBI Taxonomy" id="7091"/>
    <lineage>
        <taxon>Eukaryota</taxon>
        <taxon>Metazoa</taxon>
        <taxon>Ecdysozoa</taxon>
        <taxon>Arthropoda</taxon>
        <taxon>Hexapoda</taxon>
        <taxon>Insecta</taxon>
        <taxon>Pterygota</taxon>
        <taxon>Neoptera</taxon>
        <taxon>Endopterygota</taxon>
        <taxon>Lepidoptera</taxon>
        <taxon>Glossata</taxon>
        <taxon>Ditrysia</taxon>
        <taxon>Bombycoidea</taxon>
        <taxon>Bombycidae</taxon>
        <taxon>Bombycinae</taxon>
        <taxon>Bombyx</taxon>
    </lineage>
</organism>
<dbReference type="GeneID" id="105842535"/>
<protein>
    <submittedName>
        <fullName evidence="2">Uncharacterized protein</fullName>
    </submittedName>
</protein>
<feature type="region of interest" description="Disordered" evidence="1">
    <location>
        <begin position="440"/>
        <end position="471"/>
    </location>
</feature>
<name>A0A8R2M7J8_BOMMO</name>
<evidence type="ECO:0000313" key="2">
    <source>
        <dbReference type="EnsemblMetazoa" id="XP_037876537.1"/>
    </source>
</evidence>
<dbReference type="RefSeq" id="XP_037876537.1">
    <property type="nucleotide sequence ID" value="XM_038020609.2"/>
</dbReference>
<evidence type="ECO:0000256" key="1">
    <source>
        <dbReference type="SAM" id="MobiDB-lite"/>
    </source>
</evidence>
<reference evidence="2" key="2">
    <citation type="submission" date="2022-06" db="UniProtKB">
        <authorList>
            <consortium name="EnsemblMetazoa"/>
        </authorList>
    </citation>
    <scope>IDENTIFICATION</scope>
    <source>
        <strain evidence="2">p50T (Dazao)</strain>
    </source>
</reference>
<feature type="compositionally biased region" description="Acidic residues" evidence="1">
    <location>
        <begin position="440"/>
        <end position="449"/>
    </location>
</feature>
<proteinExistence type="predicted"/>
<feature type="compositionally biased region" description="Basic and acidic residues" evidence="1">
    <location>
        <begin position="452"/>
        <end position="464"/>
    </location>
</feature>